<evidence type="ECO:0008006" key="3">
    <source>
        <dbReference type="Google" id="ProtNLM"/>
    </source>
</evidence>
<comment type="caution">
    <text evidence="1">The sequence shown here is derived from an EMBL/GenBank/DDBJ whole genome shotgun (WGS) entry which is preliminary data.</text>
</comment>
<sequence length="128" mass="14776">MDKPPRLLMWNYSAKEQENLQSILKEVGAPHAVPIEKTQGTLTLKEIIHLEMQSDEEFASEEKVLLFYNIPPKGVHFLLNLFKTRDLPRPIYAVVTEHSINWPFSVLLEHLIEERNAMTARQASQEPA</sequence>
<keyword evidence="2" id="KW-1185">Reference proteome</keyword>
<dbReference type="EMBL" id="BSDR01000001">
    <property type="protein sequence ID" value="GLI34415.1"/>
    <property type="molecule type" value="Genomic_DNA"/>
</dbReference>
<evidence type="ECO:0000313" key="1">
    <source>
        <dbReference type="EMBL" id="GLI34415.1"/>
    </source>
</evidence>
<organism evidence="1 2">
    <name type="scientific">Desulforhabdus amnigena</name>
    <dbReference type="NCBI Taxonomy" id="40218"/>
    <lineage>
        <taxon>Bacteria</taxon>
        <taxon>Pseudomonadati</taxon>
        <taxon>Thermodesulfobacteriota</taxon>
        <taxon>Syntrophobacteria</taxon>
        <taxon>Syntrophobacterales</taxon>
        <taxon>Syntrophobacteraceae</taxon>
        <taxon>Desulforhabdus</taxon>
    </lineage>
</organism>
<evidence type="ECO:0000313" key="2">
    <source>
        <dbReference type="Proteomes" id="UP001144372"/>
    </source>
</evidence>
<gene>
    <name evidence="1" type="ORF">DAMNIGENAA_18480</name>
</gene>
<dbReference type="RefSeq" id="WP_281793667.1">
    <property type="nucleotide sequence ID" value="NZ_BSDR01000001.1"/>
</dbReference>
<dbReference type="AlphaFoldDB" id="A0A9W6FTP1"/>
<accession>A0A9W6FTP1</accession>
<reference evidence="1" key="1">
    <citation type="submission" date="2022-12" db="EMBL/GenBank/DDBJ databases">
        <title>Reference genome sequencing for broad-spectrum identification of bacterial and archaeal isolates by mass spectrometry.</title>
        <authorList>
            <person name="Sekiguchi Y."/>
            <person name="Tourlousse D.M."/>
        </authorList>
    </citation>
    <scope>NUCLEOTIDE SEQUENCE</scope>
    <source>
        <strain evidence="1">ASRB1</strain>
    </source>
</reference>
<dbReference type="Proteomes" id="UP001144372">
    <property type="component" value="Unassembled WGS sequence"/>
</dbReference>
<protein>
    <recommendedName>
        <fullName evidence="3">DUF3783 domain-containing protein</fullName>
    </recommendedName>
</protein>
<dbReference type="Pfam" id="PF12646">
    <property type="entry name" value="DUF3783"/>
    <property type="match status" value="1"/>
</dbReference>
<dbReference type="InterPro" id="IPR016621">
    <property type="entry name" value="UCP014543"/>
</dbReference>
<name>A0A9W6FTP1_9BACT</name>
<proteinExistence type="predicted"/>